<protein>
    <submittedName>
        <fullName evidence="2">Uncharacterized protein</fullName>
    </submittedName>
</protein>
<reference evidence="2 3" key="1">
    <citation type="submission" date="2017-05" db="EMBL/GenBank/DDBJ databases">
        <authorList>
            <person name="Song R."/>
            <person name="Chenine A.L."/>
            <person name="Ruprecht R.M."/>
        </authorList>
    </citation>
    <scope>NUCLEOTIDE SEQUENCE [LARGE SCALE GENOMIC DNA]</scope>
</reference>
<dbReference type="Proteomes" id="UP000221845">
    <property type="component" value="Segment"/>
</dbReference>
<feature type="region of interest" description="Disordered" evidence="1">
    <location>
        <begin position="226"/>
        <end position="280"/>
    </location>
</feature>
<keyword evidence="3" id="KW-1185">Reference proteome</keyword>
<feature type="compositionally biased region" description="Acidic residues" evidence="1">
    <location>
        <begin position="15"/>
        <end position="30"/>
    </location>
</feature>
<name>A0A1Y0SUQ8_9CAUD</name>
<dbReference type="EMBL" id="MF042361">
    <property type="protein sequence ID" value="ARV77110.1"/>
    <property type="molecule type" value="Genomic_DNA"/>
</dbReference>
<evidence type="ECO:0000313" key="2">
    <source>
        <dbReference type="EMBL" id="ARV77110.1"/>
    </source>
</evidence>
<organism evidence="2 3">
    <name type="scientific">Pseudomonas phage Skulduggery</name>
    <dbReference type="NCBI Taxonomy" id="2006671"/>
    <lineage>
        <taxon>Viruses</taxon>
        <taxon>Duplodnaviria</taxon>
        <taxon>Heunggongvirae</taxon>
        <taxon>Uroviricota</taxon>
        <taxon>Caudoviricetes</taxon>
        <taxon>Skulduggeryvirus</taxon>
        <taxon>Skulduggeryvirus skulduggery</taxon>
    </lineage>
</organism>
<proteinExistence type="predicted"/>
<accession>A0A1Y0SUQ8</accession>
<sequence length="318" mass="34013">MQLTAEELAMLTPEEREDLLLDDEGGDDDRDNGQQNAGKDGKDGADTTGAGADTGADDQAAADAAAAAAAAGRDDGADDQAGTQSFQAGNVPLIRQVEVGDAAPRLAELEQQIDALAEAFEAGDKTTAEFIRESRALEDERGTLLVDQRLSGMRNEMSAEMSAAQAEQAWYDDVGKYMNKHKGIGTSNLKLQAFDYALRQITGDEANQGLTNEQLLEKAHKQWAEELGITLDAPAPTPKPNGEQQQQQQQPPERDDKGKFTAPPAVKTLGGLPNAEQVDTSDGKYAVLDRLADSDPLAFEAALMRMSDAERNEYMASA</sequence>
<evidence type="ECO:0000256" key="1">
    <source>
        <dbReference type="SAM" id="MobiDB-lite"/>
    </source>
</evidence>
<evidence type="ECO:0000313" key="3">
    <source>
        <dbReference type="Proteomes" id="UP000221845"/>
    </source>
</evidence>
<feature type="compositionally biased region" description="Low complexity" evidence="1">
    <location>
        <begin position="46"/>
        <end position="71"/>
    </location>
</feature>
<feature type="region of interest" description="Disordered" evidence="1">
    <location>
        <begin position="1"/>
        <end position="92"/>
    </location>
</feature>
<gene>
    <name evidence="2" type="ORF">SKUL_11</name>
</gene>